<dbReference type="CDD" id="cd00118">
    <property type="entry name" value="LysM"/>
    <property type="match status" value="4"/>
</dbReference>
<dbReference type="Pfam" id="PF01476">
    <property type="entry name" value="LysM"/>
    <property type="match status" value="3"/>
</dbReference>
<dbReference type="OrthoDB" id="5985073at2759"/>
<evidence type="ECO:0000259" key="4">
    <source>
        <dbReference type="PROSITE" id="PS51782"/>
    </source>
</evidence>
<evidence type="ECO:0000313" key="6">
    <source>
        <dbReference type="Proteomes" id="UP000327118"/>
    </source>
</evidence>
<dbReference type="EMBL" id="ML739087">
    <property type="protein sequence ID" value="KAE8353839.1"/>
    <property type="molecule type" value="Genomic_DNA"/>
</dbReference>
<keyword evidence="6" id="KW-1185">Reference proteome</keyword>
<dbReference type="InterPro" id="IPR052210">
    <property type="entry name" value="LysM1-like"/>
</dbReference>
<dbReference type="GO" id="GO:0008061">
    <property type="term" value="F:chitin binding"/>
    <property type="evidence" value="ECO:0007669"/>
    <property type="project" value="UniProtKB-KW"/>
</dbReference>
<dbReference type="SUPFAM" id="SSF54106">
    <property type="entry name" value="LysM domain"/>
    <property type="match status" value="3"/>
</dbReference>
<dbReference type="PANTHER" id="PTHR34997:SF1">
    <property type="entry name" value="PEPTIDOGLYCAN-BINDING LYSIN DOMAIN"/>
    <property type="match status" value="1"/>
</dbReference>
<feature type="domain" description="LysM" evidence="4">
    <location>
        <begin position="359"/>
        <end position="405"/>
    </location>
</feature>
<evidence type="ECO:0000256" key="1">
    <source>
        <dbReference type="ARBA" id="ARBA00022669"/>
    </source>
</evidence>
<dbReference type="InterPro" id="IPR036779">
    <property type="entry name" value="LysM_dom_sf"/>
</dbReference>
<name>A0A5N6ZAU0_9EURO</name>
<dbReference type="InterPro" id="IPR018392">
    <property type="entry name" value="LysM"/>
</dbReference>
<feature type="domain" description="LysM" evidence="4">
    <location>
        <begin position="220"/>
        <end position="267"/>
    </location>
</feature>
<dbReference type="SMART" id="SM00257">
    <property type="entry name" value="LysM"/>
    <property type="match status" value="4"/>
</dbReference>
<gene>
    <name evidence="5" type="ORF">BDV28DRAFT_132335</name>
</gene>
<keyword evidence="3" id="KW-0732">Signal</keyword>
<organism evidence="5 6">
    <name type="scientific">Aspergillus coremiiformis</name>
    <dbReference type="NCBI Taxonomy" id="138285"/>
    <lineage>
        <taxon>Eukaryota</taxon>
        <taxon>Fungi</taxon>
        <taxon>Dikarya</taxon>
        <taxon>Ascomycota</taxon>
        <taxon>Pezizomycotina</taxon>
        <taxon>Eurotiomycetes</taxon>
        <taxon>Eurotiomycetidae</taxon>
        <taxon>Eurotiales</taxon>
        <taxon>Aspergillaceae</taxon>
        <taxon>Aspergillus</taxon>
        <taxon>Aspergillus subgen. Circumdati</taxon>
    </lineage>
</organism>
<protein>
    <recommendedName>
        <fullName evidence="4">LysM domain-containing protein</fullName>
    </recommendedName>
</protein>
<dbReference type="PANTHER" id="PTHR34997">
    <property type="entry name" value="AM15"/>
    <property type="match status" value="1"/>
</dbReference>
<proteinExistence type="predicted"/>
<accession>A0A5N6ZAU0</accession>
<dbReference type="PROSITE" id="PS51782">
    <property type="entry name" value="LYSM"/>
    <property type="match status" value="4"/>
</dbReference>
<evidence type="ECO:0000256" key="3">
    <source>
        <dbReference type="SAM" id="SignalP"/>
    </source>
</evidence>
<dbReference type="Gene3D" id="3.10.350.10">
    <property type="entry name" value="LysM domain"/>
    <property type="match status" value="5"/>
</dbReference>
<feature type="domain" description="LysM" evidence="4">
    <location>
        <begin position="646"/>
        <end position="692"/>
    </location>
</feature>
<sequence length="768" mass="83018">MATLRVLWTAILSSLLIQSAWTQQPAGTEMYVGYPGLSDACRAALATDVTCPPFISVVSVQKAILDSDEVQELCIDSCYTSLQKARSTIKTACTADTDIIVYDNVAYPATFIADNYLFTYEVSCKKDKAGHFCDPQFRDWANQSGILNSRQLCSDCWLGVLADQLNHPLGYDDGLARNFASLSSSCSATGYSFTSPTAYALNSTVATTPTVLPKPRCTGSSYTVEGGDDCNSIAKKLNVSTYNLIQENYLDLYCRSFVGKVNTTLCIPPRCNTYTWKASDTCEGVVSGFSGMTIPQFLAWNPNFSPLCRNGPFFHGYEVCVSPPGGYLNDTTGTATARVTGIVPAPTNAMDGSNRNCSQWYTIQEGDDCALVSMAHAISLTDFYFLNPEIDQECSNLELGETYCVRPVGSIATYPNYTVTGVLPITVPPATFPSVNTAIPTSTNNPGFIYTPPPLLPTAAGTIPGCYEYANPNEDLIRCRDFAGVNDVSPDQLFAWNPSLERNVSTCTLQLDHSYCVKQYKNSTARPTYSYSYCVLDLSVDIIEPGTAPNCNCFNYVEWGDDYTCQDFALDYEITVSQLLAWNSWLVRDCDAALMGNLNKTSTRAVCVGVGNAPSTTPTMTVSKTATSTTASMGPTQTGVVSGCRKFYTVQSGDTCPAIESKFGITAAQFYNWNPTIGTTCLNLWLGYAYCVEGPVSSPTAPSVSAPTQSGIAANCNKYHTVISGDSCAKIQATYGITFAEMYQWNPAIGPDCRTLEIGYAICVGVVS</sequence>
<evidence type="ECO:0000313" key="5">
    <source>
        <dbReference type="EMBL" id="KAE8353839.1"/>
    </source>
</evidence>
<dbReference type="AlphaFoldDB" id="A0A5N6ZAU0"/>
<keyword evidence="1" id="KW-0147">Chitin-binding</keyword>
<evidence type="ECO:0000256" key="2">
    <source>
        <dbReference type="ARBA" id="ARBA00023026"/>
    </source>
</evidence>
<dbReference type="Proteomes" id="UP000327118">
    <property type="component" value="Unassembled WGS sequence"/>
</dbReference>
<reference evidence="6" key="1">
    <citation type="submission" date="2019-04" db="EMBL/GenBank/DDBJ databases">
        <title>Friends and foes A comparative genomics studyof 23 Aspergillus species from section Flavi.</title>
        <authorList>
            <consortium name="DOE Joint Genome Institute"/>
            <person name="Kjaerbolling I."/>
            <person name="Vesth T."/>
            <person name="Frisvad J.C."/>
            <person name="Nybo J.L."/>
            <person name="Theobald S."/>
            <person name="Kildgaard S."/>
            <person name="Isbrandt T."/>
            <person name="Kuo A."/>
            <person name="Sato A."/>
            <person name="Lyhne E.K."/>
            <person name="Kogle M.E."/>
            <person name="Wiebenga A."/>
            <person name="Kun R.S."/>
            <person name="Lubbers R.J."/>
            <person name="Makela M.R."/>
            <person name="Barry K."/>
            <person name="Chovatia M."/>
            <person name="Clum A."/>
            <person name="Daum C."/>
            <person name="Haridas S."/>
            <person name="He G."/>
            <person name="LaButti K."/>
            <person name="Lipzen A."/>
            <person name="Mondo S."/>
            <person name="Riley R."/>
            <person name="Salamov A."/>
            <person name="Simmons B.A."/>
            <person name="Magnuson J.K."/>
            <person name="Henrissat B."/>
            <person name="Mortensen U.H."/>
            <person name="Larsen T.O."/>
            <person name="Devries R.P."/>
            <person name="Grigoriev I.V."/>
            <person name="Machida M."/>
            <person name="Baker S.E."/>
            <person name="Andersen M.R."/>
        </authorList>
    </citation>
    <scope>NUCLEOTIDE SEQUENCE [LARGE SCALE GENOMIC DNA]</scope>
    <source>
        <strain evidence="6">CBS 553.77</strain>
    </source>
</reference>
<feature type="domain" description="LysM" evidence="4">
    <location>
        <begin position="718"/>
        <end position="764"/>
    </location>
</feature>
<feature type="signal peptide" evidence="3">
    <location>
        <begin position="1"/>
        <end position="22"/>
    </location>
</feature>
<keyword evidence="2" id="KW-0843">Virulence</keyword>
<feature type="chain" id="PRO_5024886295" description="LysM domain-containing protein" evidence="3">
    <location>
        <begin position="23"/>
        <end position="768"/>
    </location>
</feature>